<keyword evidence="3" id="KW-0813">Transport</keyword>
<dbReference type="GO" id="GO:0005337">
    <property type="term" value="F:nucleoside transmembrane transporter activity"/>
    <property type="evidence" value="ECO:0007669"/>
    <property type="project" value="InterPro"/>
</dbReference>
<evidence type="ECO:0000256" key="5">
    <source>
        <dbReference type="ARBA" id="ARBA00022989"/>
    </source>
</evidence>
<dbReference type="EMBL" id="JALJOR010000003">
    <property type="protein sequence ID" value="KAK9819625.1"/>
    <property type="molecule type" value="Genomic_DNA"/>
</dbReference>
<feature type="transmembrane region" description="Helical" evidence="8">
    <location>
        <begin position="354"/>
        <end position="376"/>
    </location>
</feature>
<dbReference type="AlphaFoldDB" id="A0AAW1QE09"/>
<comment type="subcellular location">
    <subcellularLocation>
        <location evidence="1">Membrane</location>
        <topology evidence="1">Multi-pass membrane protein</topology>
    </subcellularLocation>
</comment>
<dbReference type="PRINTS" id="PR01130">
    <property type="entry name" value="DERENTRNSPRT"/>
</dbReference>
<feature type="transmembrane region" description="Helical" evidence="8">
    <location>
        <begin position="191"/>
        <end position="213"/>
    </location>
</feature>
<comment type="caution">
    <text evidence="9">The sequence shown here is derived from an EMBL/GenBank/DDBJ whole genome shotgun (WGS) entry which is preliminary data.</text>
</comment>
<evidence type="ECO:0000313" key="9">
    <source>
        <dbReference type="EMBL" id="KAK9819625.1"/>
    </source>
</evidence>
<name>A0AAW1QE09_9CHLO</name>
<sequence length="537" mass="56507">MCEHDATKDRYRLVYIILCLLGVATLLPYNVFITETGYFSVRVHQPPYAAGLADNFEAILVTSNNIMTLAAYFLLLPLQHKIPAMRQVVPALWIILGLLIGEAALARRLGAAGDVVMGVTIAAVGVLGLVGSLLIVGAFAVASRFPPLYTQAVVMGQAIAGLGVSLLSFGSTWATPETEVTPTPAAVAPAAFAYFVSSAVVLVVAIAGCLVLNRLPFAMYHARPKEMYHEDSSRAGQGTDPYEETALPRPGATAYSVAGIEAAPLLDSSIQSSTTESLGMDTAKPRLGTEAAALLPNSMGRSTAQHSSTHQASKALDSLERQQPPLASDHPPARAPRAAPPVPLSELVHRLQGYALVIALNFTVTLAAFPGLTAAICSVRNPAAAFPCHASTPAGRLYGNLFVPFLFVVFNAGDLAGRIAAGLGPWRHRAPTSRSLLAYACARCVLIPGLLFCHLVTPGAWRPPELFTSDLAAIGLNLILGLTNGHVNTLALMHAPRLVPAAARERAGTVMNFALTVGLMLGSVVSLVLTSTLQQHK</sequence>
<feature type="transmembrane region" description="Helical" evidence="8">
    <location>
        <begin position="88"/>
        <end position="109"/>
    </location>
</feature>
<evidence type="ECO:0000256" key="3">
    <source>
        <dbReference type="ARBA" id="ARBA00022448"/>
    </source>
</evidence>
<dbReference type="PIRSF" id="PIRSF016379">
    <property type="entry name" value="ENT"/>
    <property type="match status" value="1"/>
</dbReference>
<keyword evidence="5 8" id="KW-1133">Transmembrane helix</keyword>
<feature type="transmembrane region" description="Helical" evidence="8">
    <location>
        <begin position="115"/>
        <end position="141"/>
    </location>
</feature>
<dbReference type="PANTHER" id="PTHR10332">
    <property type="entry name" value="EQUILIBRATIVE NUCLEOSIDE TRANSPORTER"/>
    <property type="match status" value="1"/>
</dbReference>
<keyword evidence="4 8" id="KW-0812">Transmembrane</keyword>
<gene>
    <name evidence="9" type="ORF">WJX72_000372</name>
</gene>
<dbReference type="Proteomes" id="UP001489004">
    <property type="component" value="Unassembled WGS sequence"/>
</dbReference>
<evidence type="ECO:0000256" key="8">
    <source>
        <dbReference type="SAM" id="Phobius"/>
    </source>
</evidence>
<feature type="transmembrane region" description="Helical" evidence="8">
    <location>
        <begin position="148"/>
        <end position="171"/>
    </location>
</feature>
<feature type="transmembrane region" description="Helical" evidence="8">
    <location>
        <begin position="513"/>
        <end position="533"/>
    </location>
</feature>
<evidence type="ECO:0000256" key="4">
    <source>
        <dbReference type="ARBA" id="ARBA00022692"/>
    </source>
</evidence>
<proteinExistence type="inferred from homology"/>
<feature type="transmembrane region" description="Helical" evidence="8">
    <location>
        <begin position="58"/>
        <end position="76"/>
    </location>
</feature>
<evidence type="ECO:0000313" key="10">
    <source>
        <dbReference type="Proteomes" id="UP001489004"/>
    </source>
</evidence>
<feature type="transmembrane region" description="Helical" evidence="8">
    <location>
        <begin position="12"/>
        <end position="32"/>
    </location>
</feature>
<dbReference type="GO" id="GO:0005886">
    <property type="term" value="C:plasma membrane"/>
    <property type="evidence" value="ECO:0007669"/>
    <property type="project" value="TreeGrafter"/>
</dbReference>
<feature type="region of interest" description="Disordered" evidence="7">
    <location>
        <begin position="228"/>
        <end position="248"/>
    </location>
</feature>
<evidence type="ECO:0000256" key="1">
    <source>
        <dbReference type="ARBA" id="ARBA00004141"/>
    </source>
</evidence>
<reference evidence="9 10" key="1">
    <citation type="journal article" date="2024" name="Nat. Commun.">
        <title>Phylogenomics reveals the evolutionary origins of lichenization in chlorophyte algae.</title>
        <authorList>
            <person name="Puginier C."/>
            <person name="Libourel C."/>
            <person name="Otte J."/>
            <person name="Skaloud P."/>
            <person name="Haon M."/>
            <person name="Grisel S."/>
            <person name="Petersen M."/>
            <person name="Berrin J.G."/>
            <person name="Delaux P.M."/>
            <person name="Dal Grande F."/>
            <person name="Keller J."/>
        </authorList>
    </citation>
    <scope>NUCLEOTIDE SEQUENCE [LARGE SCALE GENOMIC DNA]</scope>
    <source>
        <strain evidence="9 10">SAG 2043</strain>
    </source>
</reference>
<keyword evidence="6 8" id="KW-0472">Membrane</keyword>
<evidence type="ECO:0000256" key="7">
    <source>
        <dbReference type="SAM" id="MobiDB-lite"/>
    </source>
</evidence>
<comment type="similarity">
    <text evidence="2">Belongs to the SLC29A/ENT transporter (TC 2.A.57) family.</text>
</comment>
<keyword evidence="10" id="KW-1185">Reference proteome</keyword>
<protein>
    <submittedName>
        <fullName evidence="9">Uncharacterized protein</fullName>
    </submittedName>
</protein>
<evidence type="ECO:0000256" key="2">
    <source>
        <dbReference type="ARBA" id="ARBA00007965"/>
    </source>
</evidence>
<accession>A0AAW1QE09</accession>
<feature type="transmembrane region" description="Helical" evidence="8">
    <location>
        <begin position="401"/>
        <end position="424"/>
    </location>
</feature>
<feature type="transmembrane region" description="Helical" evidence="8">
    <location>
        <begin position="436"/>
        <end position="461"/>
    </location>
</feature>
<evidence type="ECO:0000256" key="6">
    <source>
        <dbReference type="ARBA" id="ARBA00023136"/>
    </source>
</evidence>
<organism evidence="9 10">
    <name type="scientific">[Myrmecia] bisecta</name>
    <dbReference type="NCBI Taxonomy" id="41462"/>
    <lineage>
        <taxon>Eukaryota</taxon>
        <taxon>Viridiplantae</taxon>
        <taxon>Chlorophyta</taxon>
        <taxon>core chlorophytes</taxon>
        <taxon>Trebouxiophyceae</taxon>
        <taxon>Trebouxiales</taxon>
        <taxon>Trebouxiaceae</taxon>
        <taxon>Myrmecia</taxon>
    </lineage>
</organism>
<feature type="transmembrane region" description="Helical" evidence="8">
    <location>
        <begin position="473"/>
        <end position="492"/>
    </location>
</feature>
<dbReference type="InterPro" id="IPR002259">
    <property type="entry name" value="Eqnu_transpt"/>
</dbReference>
<dbReference type="Pfam" id="PF01733">
    <property type="entry name" value="Nucleoside_tran"/>
    <property type="match status" value="2"/>
</dbReference>
<dbReference type="PANTHER" id="PTHR10332:SF10">
    <property type="entry name" value="EQUILIBRATIVE NUCLEOSIDE TRANSPORTER 4"/>
    <property type="match status" value="1"/>
</dbReference>